<dbReference type="Proteomes" id="UP000315783">
    <property type="component" value="Unassembled WGS sequence"/>
</dbReference>
<evidence type="ECO:0000313" key="1">
    <source>
        <dbReference type="EMBL" id="TQV96004.1"/>
    </source>
</evidence>
<protein>
    <submittedName>
        <fullName evidence="1">Uncharacterized protein</fullName>
    </submittedName>
</protein>
<dbReference type="EMBL" id="SPUK01000007">
    <property type="protein sequence ID" value="TQV96004.1"/>
    <property type="molecule type" value="Genomic_DNA"/>
</dbReference>
<proteinExistence type="predicted"/>
<evidence type="ECO:0000313" key="2">
    <source>
        <dbReference type="Proteomes" id="UP000315783"/>
    </source>
</evidence>
<reference evidence="1 2" key="1">
    <citation type="journal article" date="2019" name="Appl. Microbiol. Biotechnol.">
        <title>Genome sequence of Isaria javanica and comparative genome analysis insights into family S53 peptidase evolution in fungal entomopathogens.</title>
        <authorList>
            <person name="Lin R."/>
            <person name="Zhang X."/>
            <person name="Xin B."/>
            <person name="Zou M."/>
            <person name="Gao Y."/>
            <person name="Qin F."/>
            <person name="Hu Q."/>
            <person name="Xie B."/>
            <person name="Cheng X."/>
        </authorList>
    </citation>
    <scope>NUCLEOTIDE SEQUENCE [LARGE SCALE GENOMIC DNA]</scope>
    <source>
        <strain evidence="1 2">IJ1G</strain>
    </source>
</reference>
<comment type="caution">
    <text evidence="1">The sequence shown here is derived from an EMBL/GenBank/DDBJ whole genome shotgun (WGS) entry which is preliminary data.</text>
</comment>
<gene>
    <name evidence="1" type="ORF">IF1G_05833</name>
</gene>
<name>A0A545V2R9_9HYPO</name>
<dbReference type="AlphaFoldDB" id="A0A545V2R9"/>
<sequence>MSWACESGPPTLDQYYWRAKDTEYVVVMGHRGTVVALLYAATNAVDFGNLHRGDNSAVLRTSYNKEPNIPFPEPFGIDVAALVRCH</sequence>
<accession>A0A545V2R9</accession>
<keyword evidence="2" id="KW-1185">Reference proteome</keyword>
<organism evidence="1 2">
    <name type="scientific">Cordyceps javanica</name>
    <dbReference type="NCBI Taxonomy" id="43265"/>
    <lineage>
        <taxon>Eukaryota</taxon>
        <taxon>Fungi</taxon>
        <taxon>Dikarya</taxon>
        <taxon>Ascomycota</taxon>
        <taxon>Pezizomycotina</taxon>
        <taxon>Sordariomycetes</taxon>
        <taxon>Hypocreomycetidae</taxon>
        <taxon>Hypocreales</taxon>
        <taxon>Cordycipitaceae</taxon>
        <taxon>Cordyceps</taxon>
    </lineage>
</organism>